<proteinExistence type="predicted"/>
<accession>A0AAV3PLX0</accession>
<gene>
    <name evidence="1" type="ORF">LIER_10779</name>
</gene>
<dbReference type="AlphaFoldDB" id="A0AAV3PLX0"/>
<name>A0AAV3PLX0_LITER</name>
<sequence>MEVDAKCLFCEQQETHDHLFFHYRYSGQVWRLLLQKAQVYRVVGTWAEEKRWCIENLGGKSFKQRLRQLVLISVVYFIWMERNSRCHGGTAVPPEVVHKVLSVVQQRAISWRGIKRTKENWLLSLEWIIDSSVFV</sequence>
<evidence type="ECO:0008006" key="3">
    <source>
        <dbReference type="Google" id="ProtNLM"/>
    </source>
</evidence>
<dbReference type="Proteomes" id="UP001454036">
    <property type="component" value="Unassembled WGS sequence"/>
</dbReference>
<protein>
    <recommendedName>
        <fullName evidence="3">Reverse transcriptase zinc-binding domain-containing protein</fullName>
    </recommendedName>
</protein>
<evidence type="ECO:0000313" key="1">
    <source>
        <dbReference type="EMBL" id="GAA0152258.1"/>
    </source>
</evidence>
<comment type="caution">
    <text evidence="1">The sequence shown here is derived from an EMBL/GenBank/DDBJ whole genome shotgun (WGS) entry which is preliminary data.</text>
</comment>
<dbReference type="EMBL" id="BAABME010001949">
    <property type="protein sequence ID" value="GAA0152258.1"/>
    <property type="molecule type" value="Genomic_DNA"/>
</dbReference>
<organism evidence="1 2">
    <name type="scientific">Lithospermum erythrorhizon</name>
    <name type="common">Purple gromwell</name>
    <name type="synonym">Lithospermum officinale var. erythrorhizon</name>
    <dbReference type="NCBI Taxonomy" id="34254"/>
    <lineage>
        <taxon>Eukaryota</taxon>
        <taxon>Viridiplantae</taxon>
        <taxon>Streptophyta</taxon>
        <taxon>Embryophyta</taxon>
        <taxon>Tracheophyta</taxon>
        <taxon>Spermatophyta</taxon>
        <taxon>Magnoliopsida</taxon>
        <taxon>eudicotyledons</taxon>
        <taxon>Gunneridae</taxon>
        <taxon>Pentapetalae</taxon>
        <taxon>asterids</taxon>
        <taxon>lamiids</taxon>
        <taxon>Boraginales</taxon>
        <taxon>Boraginaceae</taxon>
        <taxon>Boraginoideae</taxon>
        <taxon>Lithospermeae</taxon>
        <taxon>Lithospermum</taxon>
    </lineage>
</organism>
<reference evidence="1 2" key="1">
    <citation type="submission" date="2024-01" db="EMBL/GenBank/DDBJ databases">
        <title>The complete chloroplast genome sequence of Lithospermum erythrorhizon: insights into the phylogenetic relationship among Boraginaceae species and the maternal lineages of purple gromwells.</title>
        <authorList>
            <person name="Okada T."/>
            <person name="Watanabe K."/>
        </authorList>
    </citation>
    <scope>NUCLEOTIDE SEQUENCE [LARGE SCALE GENOMIC DNA]</scope>
</reference>
<keyword evidence="2" id="KW-1185">Reference proteome</keyword>
<evidence type="ECO:0000313" key="2">
    <source>
        <dbReference type="Proteomes" id="UP001454036"/>
    </source>
</evidence>